<dbReference type="InterPro" id="IPR014794">
    <property type="entry name" value="DUF1779"/>
</dbReference>
<dbReference type="RefSeq" id="WP_366293467.1">
    <property type="nucleotide sequence ID" value="NZ_CP159992.1"/>
</dbReference>
<proteinExistence type="predicted"/>
<dbReference type="Gene3D" id="3.30.360.40">
    <property type="entry name" value="YwmB-like"/>
    <property type="match status" value="1"/>
</dbReference>
<organism evidence="1">
    <name type="scientific">Paenibacillus sp. AN1007</name>
    <dbReference type="NCBI Taxonomy" id="3151385"/>
    <lineage>
        <taxon>Bacteria</taxon>
        <taxon>Bacillati</taxon>
        <taxon>Bacillota</taxon>
        <taxon>Bacilli</taxon>
        <taxon>Bacillales</taxon>
        <taxon>Paenibacillaceae</taxon>
        <taxon>Paenibacillus</taxon>
    </lineage>
</organism>
<dbReference type="AlphaFoldDB" id="A0AAU8ND97"/>
<reference evidence="1" key="1">
    <citation type="submission" date="2024-05" db="EMBL/GenBank/DDBJ databases">
        <title>Draft genome assemblies of 36 bacteria isolated from hibernating arctic ground squirrels.</title>
        <authorList>
            <person name="McKee H."/>
            <person name="Mullen L."/>
            <person name="Drown D.M."/>
            <person name="Duddleston K.N."/>
        </authorList>
    </citation>
    <scope>NUCLEOTIDE SEQUENCE</scope>
    <source>
        <strain evidence="1">AN1007</strain>
    </source>
</reference>
<dbReference type="EMBL" id="CP159992">
    <property type="protein sequence ID" value="XCP95487.1"/>
    <property type="molecule type" value="Genomic_DNA"/>
</dbReference>
<dbReference type="Pfam" id="PF08680">
    <property type="entry name" value="DUF1779"/>
    <property type="match status" value="1"/>
</dbReference>
<sequence>MLSRWMNTAIIATAIIILIGVTQVYTENAAAGRSLSKAAGLEQLLHTADDVIEHADQWVIKWQAEGKGDARAQAAKLAVSLGLADPVQILQTGHHVYRSEGTVGVSGSAVEVLLNAADTEEDRYYIIVQLLGGKKLDRQRLLTLHEQVGEIMAESGLQASWNMSVQGMLPTKDASKASMGDADKKTGEPFAGIEAKLFRELHMMEVERYEDTDTKSVSYQAAELPLQVQSGPHMLNMQLAVHQISGQGDTRVTVGFPVITIEY</sequence>
<protein>
    <submittedName>
        <fullName evidence="1">YwmB family TATA-box binding protein</fullName>
    </submittedName>
</protein>
<name>A0AAU8ND97_9BACL</name>
<evidence type="ECO:0000313" key="1">
    <source>
        <dbReference type="EMBL" id="XCP95487.1"/>
    </source>
</evidence>
<accession>A0AAU8ND97</accession>
<gene>
    <name evidence="1" type="ORF">ABXS70_01755</name>
</gene>